<comment type="caution">
    <text evidence="1">The sequence shown here is derived from an EMBL/GenBank/DDBJ whole genome shotgun (WGS) entry which is preliminary data.</text>
</comment>
<protein>
    <submittedName>
        <fullName evidence="1">Uncharacterized protein</fullName>
    </submittedName>
</protein>
<dbReference type="EMBL" id="JARBHB010000003">
    <property type="protein sequence ID" value="KAJ8889508.1"/>
    <property type="molecule type" value="Genomic_DNA"/>
</dbReference>
<gene>
    <name evidence="1" type="ORF">PR048_009007</name>
</gene>
<evidence type="ECO:0000313" key="2">
    <source>
        <dbReference type="Proteomes" id="UP001159363"/>
    </source>
</evidence>
<evidence type="ECO:0000313" key="1">
    <source>
        <dbReference type="EMBL" id="KAJ8889508.1"/>
    </source>
</evidence>
<dbReference type="Proteomes" id="UP001159363">
    <property type="component" value="Chromosome 3"/>
</dbReference>
<name>A0ABQ9I0J3_9NEOP</name>
<proteinExistence type="predicted"/>
<keyword evidence="2" id="KW-1185">Reference proteome</keyword>
<accession>A0ABQ9I0J3</accession>
<reference evidence="1 2" key="1">
    <citation type="submission" date="2023-02" db="EMBL/GenBank/DDBJ databases">
        <title>LHISI_Scaffold_Assembly.</title>
        <authorList>
            <person name="Stuart O.P."/>
            <person name="Cleave R."/>
            <person name="Magrath M.J.L."/>
            <person name="Mikheyev A.S."/>
        </authorList>
    </citation>
    <scope>NUCLEOTIDE SEQUENCE [LARGE SCALE GENOMIC DNA]</scope>
    <source>
        <strain evidence="1">Daus_M_001</strain>
        <tissue evidence="1">Leg muscle</tissue>
    </source>
</reference>
<sequence>MQFWKLDDVEIGKKYRVADIHQVNTTYGKSITCVLDGEFRINLPKSYMQLIKAEDTWKSQHYMMGRVLRQRSAIHHHEPRLHDGEDDVFNADL</sequence>
<organism evidence="1 2">
    <name type="scientific">Dryococelus australis</name>
    <dbReference type="NCBI Taxonomy" id="614101"/>
    <lineage>
        <taxon>Eukaryota</taxon>
        <taxon>Metazoa</taxon>
        <taxon>Ecdysozoa</taxon>
        <taxon>Arthropoda</taxon>
        <taxon>Hexapoda</taxon>
        <taxon>Insecta</taxon>
        <taxon>Pterygota</taxon>
        <taxon>Neoptera</taxon>
        <taxon>Polyneoptera</taxon>
        <taxon>Phasmatodea</taxon>
        <taxon>Verophasmatodea</taxon>
        <taxon>Anareolatae</taxon>
        <taxon>Phasmatidae</taxon>
        <taxon>Eurycanthinae</taxon>
        <taxon>Dryococelus</taxon>
    </lineage>
</organism>